<feature type="compositionally biased region" description="Basic and acidic residues" evidence="1">
    <location>
        <begin position="236"/>
        <end position="252"/>
    </location>
</feature>
<reference evidence="3" key="1">
    <citation type="journal article" date="2020" name="Stud. Mycol.">
        <title>101 Dothideomycetes genomes: a test case for predicting lifestyles and emergence of pathogens.</title>
        <authorList>
            <person name="Haridas S."/>
            <person name="Albert R."/>
            <person name="Binder M."/>
            <person name="Bloem J."/>
            <person name="Labutti K."/>
            <person name="Salamov A."/>
            <person name="Andreopoulos B."/>
            <person name="Baker S."/>
            <person name="Barry K."/>
            <person name="Bills G."/>
            <person name="Bluhm B."/>
            <person name="Cannon C."/>
            <person name="Castanera R."/>
            <person name="Culley D."/>
            <person name="Daum C."/>
            <person name="Ezra D."/>
            <person name="Gonzalez J."/>
            <person name="Henrissat B."/>
            <person name="Kuo A."/>
            <person name="Liang C."/>
            <person name="Lipzen A."/>
            <person name="Lutzoni F."/>
            <person name="Magnuson J."/>
            <person name="Mondo S."/>
            <person name="Nolan M."/>
            <person name="Ohm R."/>
            <person name="Pangilinan J."/>
            <person name="Park H.-J."/>
            <person name="Ramirez L."/>
            <person name="Alfaro M."/>
            <person name="Sun H."/>
            <person name="Tritt A."/>
            <person name="Yoshinaga Y."/>
            <person name="Zwiers L.-H."/>
            <person name="Turgeon B."/>
            <person name="Goodwin S."/>
            <person name="Spatafora J."/>
            <person name="Crous P."/>
            <person name="Grigoriev I."/>
        </authorList>
    </citation>
    <scope>NUCLEOTIDE SEQUENCE</scope>
    <source>
        <strain evidence="3">Tuck. ex Michener</strain>
    </source>
</reference>
<name>A0A6A6HBF7_VIRVR</name>
<accession>A0A6A6HBF7</accession>
<dbReference type="Pfam" id="PF12697">
    <property type="entry name" value="Abhydrolase_6"/>
    <property type="match status" value="1"/>
</dbReference>
<organism evidence="3 4">
    <name type="scientific">Viridothelium virens</name>
    <name type="common">Speckled blister lichen</name>
    <name type="synonym">Trypethelium virens</name>
    <dbReference type="NCBI Taxonomy" id="1048519"/>
    <lineage>
        <taxon>Eukaryota</taxon>
        <taxon>Fungi</taxon>
        <taxon>Dikarya</taxon>
        <taxon>Ascomycota</taxon>
        <taxon>Pezizomycotina</taxon>
        <taxon>Dothideomycetes</taxon>
        <taxon>Dothideomycetes incertae sedis</taxon>
        <taxon>Trypetheliales</taxon>
        <taxon>Trypetheliaceae</taxon>
        <taxon>Viridothelium</taxon>
    </lineage>
</organism>
<evidence type="ECO:0000313" key="3">
    <source>
        <dbReference type="EMBL" id="KAF2234830.1"/>
    </source>
</evidence>
<feature type="region of interest" description="Disordered" evidence="1">
    <location>
        <begin position="231"/>
        <end position="261"/>
    </location>
</feature>
<evidence type="ECO:0000256" key="1">
    <source>
        <dbReference type="SAM" id="MobiDB-lite"/>
    </source>
</evidence>
<dbReference type="Proteomes" id="UP000800092">
    <property type="component" value="Unassembled WGS sequence"/>
</dbReference>
<feature type="domain" description="AB hydrolase-1" evidence="2">
    <location>
        <begin position="57"/>
        <end position="374"/>
    </location>
</feature>
<dbReference type="InterPro" id="IPR000073">
    <property type="entry name" value="AB_hydrolase_1"/>
</dbReference>
<dbReference type="AlphaFoldDB" id="A0A6A6HBF7"/>
<sequence>MSAQKFRIREHVLPGQHIRHYPRSTANKQEDLIKFVIKQYIPLRNADPPEGSITILAAHANGFPKELYEPLWDELLDQSRHYGISIRSIWIADVSFQGASSVVNEGLLGNDPSWYDHSRDMLQMVNHFREEMPRPIVGIGHSMGGNNLVNLSLIHPRLLETIVLIDPVIQRYASMQGNYGPAQASSGRRDRWPSRAAAAAAFKRSKFYQSWDPRVLDLWVQHGLRELPTALYPDSSSEHSLKASLEDTEPSRRTAGSEQKEVTLKTTKHMEVFTFMRPNRNVDPNGRTHPDVPVTDSQSSPFYRPEPLITFGQLPHLRPPVMYIFGSESAMSAPQLRADKLTNTGTGIGGNGGIKAGNVKEVVFDKTGHLIPMEKVSETAQTCAEWLSERAGKEWQELERQEAEEWDRLSLREKTTMSEEFLAKIQGEDWLGKSKL</sequence>
<evidence type="ECO:0000313" key="4">
    <source>
        <dbReference type="Proteomes" id="UP000800092"/>
    </source>
</evidence>
<gene>
    <name evidence="3" type="ORF">EV356DRAFT_501061</name>
</gene>
<dbReference type="Gene3D" id="3.40.50.1820">
    <property type="entry name" value="alpha/beta hydrolase"/>
    <property type="match status" value="1"/>
</dbReference>
<proteinExistence type="predicted"/>
<dbReference type="SUPFAM" id="SSF53474">
    <property type="entry name" value="alpha/beta-Hydrolases"/>
    <property type="match status" value="1"/>
</dbReference>
<keyword evidence="4" id="KW-1185">Reference proteome</keyword>
<dbReference type="InterPro" id="IPR029058">
    <property type="entry name" value="AB_hydrolase_fold"/>
</dbReference>
<dbReference type="OrthoDB" id="94039at2759"/>
<dbReference type="EMBL" id="ML991795">
    <property type="protein sequence ID" value="KAF2234830.1"/>
    <property type="molecule type" value="Genomic_DNA"/>
</dbReference>
<evidence type="ECO:0000259" key="2">
    <source>
        <dbReference type="Pfam" id="PF12697"/>
    </source>
</evidence>
<protein>
    <submittedName>
        <fullName evidence="3">Toxin biosynthesis protein-like protein</fullName>
    </submittedName>
</protein>
<feature type="region of interest" description="Disordered" evidence="1">
    <location>
        <begin position="278"/>
        <end position="300"/>
    </location>
</feature>